<organism evidence="1 2">
    <name type="scientific">Deinococcus hopiensis KR-140</name>
    <dbReference type="NCBI Taxonomy" id="695939"/>
    <lineage>
        <taxon>Bacteria</taxon>
        <taxon>Thermotogati</taxon>
        <taxon>Deinococcota</taxon>
        <taxon>Deinococci</taxon>
        <taxon>Deinococcales</taxon>
        <taxon>Deinococcaceae</taxon>
        <taxon>Deinococcus</taxon>
    </lineage>
</organism>
<proteinExistence type="predicted"/>
<dbReference type="EMBL" id="FWWU01000008">
    <property type="protein sequence ID" value="SMB86500.1"/>
    <property type="molecule type" value="Genomic_DNA"/>
</dbReference>
<sequence length="54" mass="6124">MELEGDKENYGFTKDMTSNVAMTATMVTSAIKSTSFCPSRLQYFRVSRFTALPY</sequence>
<dbReference type="AlphaFoldDB" id="A0A1W1UZQ5"/>
<evidence type="ECO:0000313" key="2">
    <source>
        <dbReference type="Proteomes" id="UP000192582"/>
    </source>
</evidence>
<name>A0A1W1UZQ5_9DEIO</name>
<dbReference type="Proteomes" id="UP000192582">
    <property type="component" value="Unassembled WGS sequence"/>
</dbReference>
<protein>
    <submittedName>
        <fullName evidence="1">Uncharacterized protein</fullName>
    </submittedName>
</protein>
<accession>A0A1W1UZQ5</accession>
<keyword evidence="2" id="KW-1185">Reference proteome</keyword>
<evidence type="ECO:0000313" key="1">
    <source>
        <dbReference type="EMBL" id="SMB86500.1"/>
    </source>
</evidence>
<gene>
    <name evidence="1" type="ORF">SAMN00790413_03830</name>
</gene>
<reference evidence="1 2" key="1">
    <citation type="submission" date="2017-04" db="EMBL/GenBank/DDBJ databases">
        <authorList>
            <person name="Afonso C.L."/>
            <person name="Miller P.J."/>
            <person name="Scott M.A."/>
            <person name="Spackman E."/>
            <person name="Goraichik I."/>
            <person name="Dimitrov K.M."/>
            <person name="Suarez D.L."/>
            <person name="Swayne D.E."/>
        </authorList>
    </citation>
    <scope>NUCLEOTIDE SEQUENCE [LARGE SCALE GENOMIC DNA]</scope>
    <source>
        <strain evidence="1 2">KR-140</strain>
    </source>
</reference>